<accession>A0AAE8N734</accession>
<evidence type="ECO:0000256" key="1">
    <source>
        <dbReference type="SAM" id="SignalP"/>
    </source>
</evidence>
<dbReference type="Proteomes" id="UP001187682">
    <property type="component" value="Unassembled WGS sequence"/>
</dbReference>
<proteinExistence type="predicted"/>
<reference evidence="2" key="1">
    <citation type="submission" date="2018-03" db="EMBL/GenBank/DDBJ databases">
        <authorList>
            <person name="Guldener U."/>
        </authorList>
    </citation>
    <scope>NUCLEOTIDE SEQUENCE</scope>
</reference>
<dbReference type="EMBL" id="ONZQ02000016">
    <property type="protein sequence ID" value="SPO06498.1"/>
    <property type="molecule type" value="Genomic_DNA"/>
</dbReference>
<protein>
    <submittedName>
        <fullName evidence="2">Uncharacterized protein</fullName>
    </submittedName>
</protein>
<feature type="chain" id="PRO_5042051411" evidence="1">
    <location>
        <begin position="22"/>
        <end position="344"/>
    </location>
</feature>
<evidence type="ECO:0000313" key="3">
    <source>
        <dbReference type="Proteomes" id="UP001187682"/>
    </source>
</evidence>
<comment type="caution">
    <text evidence="2">The sequence shown here is derived from an EMBL/GenBank/DDBJ whole genome shotgun (WGS) entry which is preliminary data.</text>
</comment>
<dbReference type="InterPro" id="IPR046312">
    <property type="entry name" value="DUF6454"/>
</dbReference>
<gene>
    <name evidence="2" type="ORF">DNG_09188</name>
</gene>
<keyword evidence="1" id="KW-0732">Signal</keyword>
<evidence type="ECO:0000313" key="2">
    <source>
        <dbReference type="EMBL" id="SPO06498.1"/>
    </source>
</evidence>
<dbReference type="AlphaFoldDB" id="A0AAE8N734"/>
<dbReference type="Pfam" id="PF20055">
    <property type="entry name" value="DUF6454"/>
    <property type="match status" value="1"/>
</dbReference>
<organism evidence="2 3">
    <name type="scientific">Cephalotrichum gorgonifer</name>
    <dbReference type="NCBI Taxonomy" id="2041049"/>
    <lineage>
        <taxon>Eukaryota</taxon>
        <taxon>Fungi</taxon>
        <taxon>Dikarya</taxon>
        <taxon>Ascomycota</taxon>
        <taxon>Pezizomycotina</taxon>
        <taxon>Sordariomycetes</taxon>
        <taxon>Hypocreomycetidae</taxon>
        <taxon>Microascales</taxon>
        <taxon>Microascaceae</taxon>
        <taxon>Cephalotrichum</taxon>
    </lineage>
</organism>
<name>A0AAE8N734_9PEZI</name>
<sequence>MKPSFYSTTLVVATIAQAALAITFNNSHSPSTIAPSPLPPPGSSSQAEEIIRQFASLRRSTKWKLVSKITFEGTTGEPEGLARVGPDRYYVGSGEWLTPTVKYPSPINGTDRTTGSGFAHILVFDGSGRQVADATISAPGDTEYHIGGIEYDGAHIWATLSEYRPNSTATVVRIDPSTLDPEPVFRVRDHQGGIVHDLVTDDLVTLNWGAREASLWNLGYKLKPLPEFSRPRSVTSNPSNWIDYQDCKFLGHSKKYDSRAVMICSGIADIGGGDGQQEAFRLGGVAIVDMLSMVPLADVPIPMISDRGQAMAKNPFDVAIVDGKLRFYFLPDEGESTLYVYEAE</sequence>
<feature type="signal peptide" evidence="1">
    <location>
        <begin position="1"/>
        <end position="21"/>
    </location>
</feature>
<keyword evidence="3" id="KW-1185">Reference proteome</keyword>